<dbReference type="Pfam" id="PF13585">
    <property type="entry name" value="CHU_C"/>
    <property type="match status" value="1"/>
</dbReference>
<feature type="signal peptide" evidence="1">
    <location>
        <begin position="1"/>
        <end position="23"/>
    </location>
</feature>
<dbReference type="PROSITE" id="PS50835">
    <property type="entry name" value="IG_LIKE"/>
    <property type="match status" value="1"/>
</dbReference>
<keyword evidence="1" id="KW-0732">Signal</keyword>
<sequence>MKTKITLLITFIFACFIGVNLHAQTVSGTSSNTGCQNSGIITSTSTGLGATPQYQLLKAGIVVSPVPGDNTQFTSNPVFEGLSSGTYVVRARATSGGTVYSSSNINVTDGYTAMSVTTPTKVANCVGGTAQLTATVANGKAPFTFTIASQTAPTTILQNSGSIASNTFTFNALSANSYIVSVTDSCGQTITGATSISNPTVGLANIKLGSIAYPNYTTTYNCSTPLTINNETLFQYISNSTTLSPADAANFSWKIKYQGQLYGQDIDADGYSDIGGAGYSPLLQRATLPVIADRAGVEADINNMKVVLIDNCGNQKEFQITQVTGYVSIYNCGGVGIVRLQANRLACYPMNITFTNINNSSDVITKTATLPVDNVEGLTTGATYNVTYVDAAGVTTGNLNLPVSQNITIPSVTTLTIAQSNFGVQQNLNVLGYGRLLIGVTPVQIANNFINYTVTASNNPLVPVGYSSGTTLDGSGNAYLPKINAMDPNGYWPKGNYTLDITTSCGTRTLNVTVKGYLASLSGNTTTPVCGGFNYVMNGNFDDPTAYQVIVVSGPSSVGQVRDMASATASLPFNGLGYGTYVFGLRIKGGTTDVLTQTVTYDANNAIIVDKTNTGGYVCATGATNGVLTITAASNSPAPGNVLEYALSTDGGSTFGAYQSGNIFSGLTDDTYYFRIKDGCGNVITQSAQIGVAAAPDATADGHNTPATLCNASSGTIQLDVDVFGALSYLWTGPGINASNQDQKNPLINKADLSVGANNYTCTVTFGAPCNSSTVSNLVININALPNIRVTNPTPVCTPGTVNLTDSAITAGSTSGLSYTYFSDEQATVPVSDPSAVNISDTYYIKGTDANGCSSIVPVIVTINDLPQAIVSYLSPYCQTGTALPEQLGVAGGTYSSDAGLVIDSNTGEIDLTASSLGLHTITYTFSDGSCSNAVTTDIIINALPTASISYPNGPYCNRGTASSVETGITSGKYSSDAGLAIDELTGDIDLAASISGNHTVIYEFSNGTCSNVTTADITINPTALPSALTDVTAECTVASLTAPTLTDPCAGTITGTTAASLPITAQGTTVVSWTFDYGNGYTQTVNQNVIIKDITPPVVPVLDDVTAECSVASLTAPTTTDACAGTITGTTTTVFPITAQGTTVVSWTFDDGNGNSSTANQNVIIKDITPPVVPVLDDVTAECSVASLTAPTTTDACAGTITGTTTTVFPITAQGTTVVSWTFDDGNGNSSTANQNVIIKDITPPVVPVLDDVTAECSVASLTAPTTTDACAGTITGTTTTVFPITAQGTTVVSWTFDDGNGNSSTANQNVIIKDITPPVVPVLADISGCSVTPPIPTAADNCSGIITGTTTTVFPITAQGTTVVTWTFDDGNGNITTVDQNIIVSSIALSGNETAACLTNTTGYIVTLTVNGQAPYTASGTGAPGVWAANVWTSNTIASGTNYNVNIQDANACNTLTVSGSAPNCCIFNVVCPTFTPVSVQCYDELPSATSLTQAEFEALGNGDGSIAATHCGIIEISAANSPYQGCNANITRTYTITEYEDTNSNGVRDEGENTVLNTSVCTQIITVHDTTAPVFAEPLPQAVVYADCQTIPDPVILTAVDNCGSASVTYTETKADGDCSSKYSLIRTWIASDQCGNENSFVQTVNVSCILNIYNAISPNADGKNDSFKIDGIDCFPNNTVRIYNRYGVIVYEKKSYDNVTNPFEGFSDGRATLQRKDKLPTGTYFYILEYEDNGNHVNKSGYLYINNQ</sequence>
<dbReference type="Proteomes" id="UP000184071">
    <property type="component" value="Unassembled WGS sequence"/>
</dbReference>
<accession>A0A1M5MXV0</accession>
<evidence type="ECO:0000256" key="1">
    <source>
        <dbReference type="SAM" id="SignalP"/>
    </source>
</evidence>
<dbReference type="STRING" id="370979.SAMN05443663_10434"/>
<proteinExistence type="predicted"/>
<feature type="domain" description="Ig-like" evidence="2">
    <location>
        <begin position="688"/>
        <end position="776"/>
    </location>
</feature>
<organism evidence="3 4">
    <name type="scientific">Flavobacterium defluvii</name>
    <dbReference type="NCBI Taxonomy" id="370979"/>
    <lineage>
        <taxon>Bacteria</taxon>
        <taxon>Pseudomonadati</taxon>
        <taxon>Bacteroidota</taxon>
        <taxon>Flavobacteriia</taxon>
        <taxon>Flavobacteriales</taxon>
        <taxon>Flavobacteriaceae</taxon>
        <taxon>Flavobacterium</taxon>
    </lineage>
</organism>
<dbReference type="EMBL" id="FQWC01000004">
    <property type="protein sequence ID" value="SHG82170.1"/>
    <property type="molecule type" value="Genomic_DNA"/>
</dbReference>
<evidence type="ECO:0000259" key="2">
    <source>
        <dbReference type="PROSITE" id="PS50835"/>
    </source>
</evidence>
<protein>
    <submittedName>
        <fullName evidence="3">Gliding motility-associated C-terminal domain-containing protein</fullName>
    </submittedName>
</protein>
<evidence type="ECO:0000313" key="3">
    <source>
        <dbReference type="EMBL" id="SHG82170.1"/>
    </source>
</evidence>
<gene>
    <name evidence="3" type="ORF">SAMN05443663_10434</name>
</gene>
<dbReference type="RefSeq" id="WP_073416086.1">
    <property type="nucleotide sequence ID" value="NZ_FQWC01000004.1"/>
</dbReference>
<keyword evidence="4" id="KW-1185">Reference proteome</keyword>
<reference evidence="4" key="1">
    <citation type="submission" date="2016-11" db="EMBL/GenBank/DDBJ databases">
        <authorList>
            <person name="Varghese N."/>
            <person name="Submissions S."/>
        </authorList>
    </citation>
    <scope>NUCLEOTIDE SEQUENCE [LARGE SCALE GENOMIC DNA]</scope>
    <source>
        <strain evidence="4">DSM 17963</strain>
    </source>
</reference>
<evidence type="ECO:0000313" key="4">
    <source>
        <dbReference type="Proteomes" id="UP000184071"/>
    </source>
</evidence>
<dbReference type="PROSITE" id="PS51257">
    <property type="entry name" value="PROKAR_LIPOPROTEIN"/>
    <property type="match status" value="1"/>
</dbReference>
<dbReference type="InterPro" id="IPR007110">
    <property type="entry name" value="Ig-like_dom"/>
</dbReference>
<name>A0A1M5MXV0_9FLAO</name>
<dbReference type="InterPro" id="IPR026341">
    <property type="entry name" value="T9SS_type_B"/>
</dbReference>
<feature type="chain" id="PRO_5013064724" evidence="1">
    <location>
        <begin position="24"/>
        <end position="1752"/>
    </location>
</feature>
<dbReference type="NCBIfam" id="TIGR04131">
    <property type="entry name" value="Bac_Flav_CTERM"/>
    <property type="match status" value="1"/>
</dbReference>